<evidence type="ECO:0000256" key="1">
    <source>
        <dbReference type="ARBA" id="ARBA00007932"/>
    </source>
</evidence>
<evidence type="ECO:0000256" key="3">
    <source>
        <dbReference type="ARBA" id="ARBA00023157"/>
    </source>
</evidence>
<dbReference type="InterPro" id="IPR018143">
    <property type="entry name" value="Folate_rcpt-like"/>
</dbReference>
<evidence type="ECO:0000313" key="7">
    <source>
        <dbReference type="Proteomes" id="UP001044222"/>
    </source>
</evidence>
<feature type="domain" description="Folate receptor-like" evidence="5">
    <location>
        <begin position="9"/>
        <end position="81"/>
    </location>
</feature>
<dbReference type="GO" id="GO:1902444">
    <property type="term" value="F:riboflavin binding"/>
    <property type="evidence" value="ECO:0007669"/>
    <property type="project" value="TreeGrafter"/>
</dbReference>
<evidence type="ECO:0000313" key="6">
    <source>
        <dbReference type="EMBL" id="KAG5832091.1"/>
    </source>
</evidence>
<keyword evidence="3" id="KW-1015">Disulfide bond</keyword>
<gene>
    <name evidence="6" type="ORF">ANANG_G00287430</name>
</gene>
<dbReference type="PANTHER" id="PTHR10517">
    <property type="entry name" value="FOLATE RECEPTOR"/>
    <property type="match status" value="1"/>
</dbReference>
<accession>A0A9D3RIP5</accession>
<organism evidence="6 7">
    <name type="scientific">Anguilla anguilla</name>
    <name type="common">European freshwater eel</name>
    <name type="synonym">Muraena anguilla</name>
    <dbReference type="NCBI Taxonomy" id="7936"/>
    <lineage>
        <taxon>Eukaryota</taxon>
        <taxon>Metazoa</taxon>
        <taxon>Chordata</taxon>
        <taxon>Craniata</taxon>
        <taxon>Vertebrata</taxon>
        <taxon>Euteleostomi</taxon>
        <taxon>Actinopterygii</taxon>
        <taxon>Neopterygii</taxon>
        <taxon>Teleostei</taxon>
        <taxon>Anguilliformes</taxon>
        <taxon>Anguillidae</taxon>
        <taxon>Anguilla</taxon>
    </lineage>
</organism>
<protein>
    <recommendedName>
        <fullName evidence="5">Folate receptor-like domain-containing protein</fullName>
    </recommendedName>
</protein>
<dbReference type="EMBL" id="JAFIRN010000017">
    <property type="protein sequence ID" value="KAG5832091.1"/>
    <property type="molecule type" value="Genomic_DNA"/>
</dbReference>
<dbReference type="InterPro" id="IPR004269">
    <property type="entry name" value="Folate_rcpt"/>
</dbReference>
<evidence type="ECO:0000256" key="4">
    <source>
        <dbReference type="SAM" id="MobiDB-lite"/>
    </source>
</evidence>
<proteinExistence type="inferred from homology"/>
<name>A0A9D3RIP5_ANGAN</name>
<dbReference type="AlphaFoldDB" id="A0A9D3RIP5"/>
<evidence type="ECO:0000259" key="5">
    <source>
        <dbReference type="Pfam" id="PF03024"/>
    </source>
</evidence>
<evidence type="ECO:0000256" key="2">
    <source>
        <dbReference type="ARBA" id="ARBA00022729"/>
    </source>
</evidence>
<dbReference type="Pfam" id="PF03024">
    <property type="entry name" value="Folate_rec"/>
    <property type="match status" value="1"/>
</dbReference>
<dbReference type="Proteomes" id="UP001044222">
    <property type="component" value="Chromosome 17"/>
</dbReference>
<keyword evidence="7" id="KW-1185">Reference proteome</keyword>
<dbReference type="GO" id="GO:0032217">
    <property type="term" value="F:riboflavin transmembrane transporter activity"/>
    <property type="evidence" value="ECO:0007669"/>
    <property type="project" value="TreeGrafter"/>
</dbReference>
<dbReference type="GO" id="GO:0038023">
    <property type="term" value="F:signaling receptor activity"/>
    <property type="evidence" value="ECO:0007669"/>
    <property type="project" value="TreeGrafter"/>
</dbReference>
<comment type="caution">
    <text evidence="6">The sequence shown here is derived from an EMBL/GenBank/DDBJ whole genome shotgun (WGS) entry which is preliminary data.</text>
</comment>
<keyword evidence="2" id="KW-0732">Signal</keyword>
<dbReference type="GO" id="GO:0009897">
    <property type="term" value="C:external side of plasma membrane"/>
    <property type="evidence" value="ECO:0007669"/>
    <property type="project" value="TreeGrafter"/>
</dbReference>
<comment type="similarity">
    <text evidence="1">Belongs to the folate receptor family.</text>
</comment>
<dbReference type="PANTHER" id="PTHR10517:SF25">
    <property type="entry name" value="RETBINDIN ISOFORM X1"/>
    <property type="match status" value="1"/>
</dbReference>
<feature type="region of interest" description="Disordered" evidence="4">
    <location>
        <begin position="103"/>
        <end position="161"/>
    </location>
</feature>
<sequence length="161" mass="17314">MLWALVHPPDTIQATPLCRSFCTNWFEACKNDMTCARNWTTDWAGVNCTGPCVPFHQMYKDESDLCNHMMGDAFMTVDDQEDVGDGGPCCLTLSVSDRAVISSMQGGKGGASVPKTTQKGPRPVRSCHRLLPPQARKGGKNAAVSKRSVAKDDAEGSGSGF</sequence>
<reference evidence="6" key="1">
    <citation type="submission" date="2021-01" db="EMBL/GenBank/DDBJ databases">
        <title>A chromosome-scale assembly of European eel, Anguilla anguilla.</title>
        <authorList>
            <person name="Henkel C."/>
            <person name="Jong-Raadsen S.A."/>
            <person name="Dufour S."/>
            <person name="Weltzien F.-A."/>
            <person name="Palstra A.P."/>
            <person name="Pelster B."/>
            <person name="Spaink H.P."/>
            <person name="Van Den Thillart G.E."/>
            <person name="Jansen H."/>
            <person name="Zahm M."/>
            <person name="Klopp C."/>
            <person name="Cedric C."/>
            <person name="Louis A."/>
            <person name="Berthelot C."/>
            <person name="Parey E."/>
            <person name="Roest Crollius H."/>
            <person name="Montfort J."/>
            <person name="Robinson-Rechavi M."/>
            <person name="Bucao C."/>
            <person name="Bouchez O."/>
            <person name="Gislard M."/>
            <person name="Lluch J."/>
            <person name="Milhes M."/>
            <person name="Lampietro C."/>
            <person name="Lopez Roques C."/>
            <person name="Donnadieu C."/>
            <person name="Braasch I."/>
            <person name="Desvignes T."/>
            <person name="Postlethwait J."/>
            <person name="Bobe J."/>
            <person name="Guiguen Y."/>
            <person name="Dirks R."/>
        </authorList>
    </citation>
    <scope>NUCLEOTIDE SEQUENCE</scope>
    <source>
        <strain evidence="6">Tag_6206</strain>
        <tissue evidence="6">Liver</tissue>
    </source>
</reference>